<evidence type="ECO:0000256" key="1">
    <source>
        <dbReference type="ARBA" id="ARBA00011073"/>
    </source>
</evidence>
<dbReference type="Pfam" id="PF05922">
    <property type="entry name" value="Inhibitor_I9"/>
    <property type="match status" value="1"/>
</dbReference>
<feature type="domain" description="Inhibitor I9" evidence="3">
    <location>
        <begin position="20"/>
        <end position="81"/>
    </location>
</feature>
<protein>
    <recommendedName>
        <fullName evidence="3">Inhibitor I9 domain-containing protein</fullName>
    </recommendedName>
</protein>
<keyword evidence="2" id="KW-0732">Signal</keyword>
<proteinExistence type="inferred from homology"/>
<accession>A0AAV5I688</accession>
<dbReference type="GO" id="GO:0004252">
    <property type="term" value="F:serine-type endopeptidase activity"/>
    <property type="evidence" value="ECO:0007669"/>
    <property type="project" value="InterPro"/>
</dbReference>
<evidence type="ECO:0000313" key="4">
    <source>
        <dbReference type="EMBL" id="GKU96648.1"/>
    </source>
</evidence>
<organism evidence="4 5">
    <name type="scientific">Rubroshorea leprosula</name>
    <dbReference type="NCBI Taxonomy" id="152421"/>
    <lineage>
        <taxon>Eukaryota</taxon>
        <taxon>Viridiplantae</taxon>
        <taxon>Streptophyta</taxon>
        <taxon>Embryophyta</taxon>
        <taxon>Tracheophyta</taxon>
        <taxon>Spermatophyta</taxon>
        <taxon>Magnoliopsida</taxon>
        <taxon>eudicotyledons</taxon>
        <taxon>Gunneridae</taxon>
        <taxon>Pentapetalae</taxon>
        <taxon>rosids</taxon>
        <taxon>malvids</taxon>
        <taxon>Malvales</taxon>
        <taxon>Dipterocarpaceae</taxon>
        <taxon>Rubroshorea</taxon>
    </lineage>
</organism>
<evidence type="ECO:0000313" key="5">
    <source>
        <dbReference type="Proteomes" id="UP001054252"/>
    </source>
</evidence>
<dbReference type="AlphaFoldDB" id="A0AAV5I688"/>
<dbReference type="GO" id="GO:0006508">
    <property type="term" value="P:proteolysis"/>
    <property type="evidence" value="ECO:0007669"/>
    <property type="project" value="InterPro"/>
</dbReference>
<name>A0AAV5I688_9ROSI</name>
<comment type="similarity">
    <text evidence="1">Belongs to the peptidase S8 family.</text>
</comment>
<keyword evidence="5" id="KW-1185">Reference proteome</keyword>
<dbReference type="InterPro" id="IPR036852">
    <property type="entry name" value="Peptidase_S8/S53_dom_sf"/>
</dbReference>
<gene>
    <name evidence="4" type="ORF">SLEP1_g9859</name>
</gene>
<dbReference type="SUPFAM" id="SSF52743">
    <property type="entry name" value="Subtilisin-like"/>
    <property type="match status" value="1"/>
</dbReference>
<dbReference type="Gene3D" id="3.30.70.80">
    <property type="entry name" value="Peptidase S8 propeptide/proteinase inhibitor I9"/>
    <property type="match status" value="1"/>
</dbReference>
<evidence type="ECO:0000259" key="3">
    <source>
        <dbReference type="Pfam" id="PF05922"/>
    </source>
</evidence>
<dbReference type="EMBL" id="BPVZ01000010">
    <property type="protein sequence ID" value="GKU96648.1"/>
    <property type="molecule type" value="Genomic_DNA"/>
</dbReference>
<dbReference type="PANTHER" id="PTHR10795">
    <property type="entry name" value="PROPROTEIN CONVERTASE SUBTILISIN/KEXIN"/>
    <property type="match status" value="1"/>
</dbReference>
<dbReference type="InterPro" id="IPR045051">
    <property type="entry name" value="SBT"/>
</dbReference>
<dbReference type="Proteomes" id="UP001054252">
    <property type="component" value="Unassembled WGS sequence"/>
</dbReference>
<comment type="caution">
    <text evidence="4">The sequence shown here is derived from an EMBL/GenBank/DDBJ whole genome shotgun (WGS) entry which is preliminary data.</text>
</comment>
<dbReference type="InterPro" id="IPR037045">
    <property type="entry name" value="S8pro/Inhibitor_I9_sf"/>
</dbReference>
<reference evidence="4 5" key="1">
    <citation type="journal article" date="2021" name="Commun. Biol.">
        <title>The genome of Shorea leprosula (Dipterocarpaceae) highlights the ecological relevance of drought in aseasonal tropical rainforests.</title>
        <authorList>
            <person name="Ng K.K.S."/>
            <person name="Kobayashi M.J."/>
            <person name="Fawcett J.A."/>
            <person name="Hatakeyama M."/>
            <person name="Paape T."/>
            <person name="Ng C.H."/>
            <person name="Ang C.C."/>
            <person name="Tnah L.H."/>
            <person name="Lee C.T."/>
            <person name="Nishiyama T."/>
            <person name="Sese J."/>
            <person name="O'Brien M.J."/>
            <person name="Copetti D."/>
            <person name="Mohd Noor M.I."/>
            <person name="Ong R.C."/>
            <person name="Putra M."/>
            <person name="Sireger I.Z."/>
            <person name="Indrioko S."/>
            <person name="Kosugi Y."/>
            <person name="Izuno A."/>
            <person name="Isagi Y."/>
            <person name="Lee S.L."/>
            <person name="Shimizu K.K."/>
        </authorList>
    </citation>
    <scope>NUCLEOTIDE SEQUENCE [LARGE SCALE GENOMIC DNA]</scope>
    <source>
        <strain evidence="4">214</strain>
    </source>
</reference>
<evidence type="ECO:0000256" key="2">
    <source>
        <dbReference type="ARBA" id="ARBA00022729"/>
    </source>
</evidence>
<dbReference type="InterPro" id="IPR010259">
    <property type="entry name" value="S8pro/Inhibitor_I9"/>
</dbReference>
<sequence length="136" mass="15365">MDPRSAGFLEPNNWVPPNPARHWYESSLASILSTTEAPNIIHTHDTVFHGFSTKLSSLEALKLQTLPHVVAVIPEQVRRLQTTRLPEFLGLKTTDNAKLLKECDFGSDLVIELFDTGIWLEWQSFNDRDLGSIPVK</sequence>